<reference evidence="1 2" key="1">
    <citation type="submission" date="2019-10" db="EMBL/GenBank/DDBJ databases">
        <title>Taxonomy of Antarctic Massilia spp.: description of Massilia rubra sp. nov., Massilia aquatica sp. nov., Massilia mucilaginosa sp. nov., Massilia frigida sp. nov. isolated from streams, lakes and regoliths.</title>
        <authorList>
            <person name="Holochova P."/>
            <person name="Sedlacek I."/>
            <person name="Kralova S."/>
            <person name="Maslanova I."/>
            <person name="Busse H.-J."/>
            <person name="Stankova E."/>
            <person name="Vrbovska V."/>
            <person name="Kovarovic V."/>
            <person name="Bartak M."/>
            <person name="Svec P."/>
            <person name="Pantucek R."/>
        </authorList>
    </citation>
    <scope>NUCLEOTIDE SEQUENCE [LARGE SCALE GENOMIC DNA]</scope>
    <source>
        <strain evidence="1 2">CCM 8733</strain>
    </source>
</reference>
<dbReference type="Proteomes" id="UP000609726">
    <property type="component" value="Unassembled WGS sequence"/>
</dbReference>
<comment type="caution">
    <text evidence="1">The sequence shown here is derived from an EMBL/GenBank/DDBJ whole genome shotgun (WGS) entry which is preliminary data.</text>
</comment>
<sequence>MPGLIEAQLSNLADIADRETDVLAGTFAGVDMVLARAILCCGNAEARPLILLMHPFVPNALAALDSFELEHTQTAKRILSFALLAQCTGVPRPEASDSAPLKPLLPARAELSAKQQRSVALLALAMHDTATARAFIDAEPATYAQPVLSLEFNLYELIRYLADALDQQRPADWIEPAWLEYLEEFPLHLASDAAEWPDLFYFARILANVRGDKVSDIADDLHARVQLLEKQG</sequence>
<dbReference type="RefSeq" id="WP_166874435.1">
    <property type="nucleotide sequence ID" value="NZ_WHJH01000010.1"/>
</dbReference>
<gene>
    <name evidence="1" type="ORF">F2P45_11435</name>
</gene>
<name>A0ABX0NS44_9BURK</name>
<organism evidence="1 2">
    <name type="scientific">Massilia mucilaginosa</name>
    <dbReference type="NCBI Taxonomy" id="2609282"/>
    <lineage>
        <taxon>Bacteria</taxon>
        <taxon>Pseudomonadati</taxon>
        <taxon>Pseudomonadota</taxon>
        <taxon>Betaproteobacteria</taxon>
        <taxon>Burkholderiales</taxon>
        <taxon>Oxalobacteraceae</taxon>
        <taxon>Telluria group</taxon>
        <taxon>Massilia</taxon>
    </lineage>
</organism>
<protein>
    <submittedName>
        <fullName evidence="1">Uncharacterized protein</fullName>
    </submittedName>
</protein>
<keyword evidence="2" id="KW-1185">Reference proteome</keyword>
<proteinExistence type="predicted"/>
<accession>A0ABX0NS44</accession>
<evidence type="ECO:0000313" key="1">
    <source>
        <dbReference type="EMBL" id="NHZ89620.1"/>
    </source>
</evidence>
<evidence type="ECO:0000313" key="2">
    <source>
        <dbReference type="Proteomes" id="UP000609726"/>
    </source>
</evidence>
<dbReference type="EMBL" id="WHJH01000010">
    <property type="protein sequence ID" value="NHZ89620.1"/>
    <property type="molecule type" value="Genomic_DNA"/>
</dbReference>